<dbReference type="STRING" id="927083.DB32_002792"/>
<feature type="region of interest" description="Disordered" evidence="1">
    <location>
        <begin position="1"/>
        <end position="49"/>
    </location>
</feature>
<dbReference type="Gene3D" id="2.40.160.10">
    <property type="entry name" value="Porin"/>
    <property type="match status" value="1"/>
</dbReference>
<evidence type="ECO:0000256" key="1">
    <source>
        <dbReference type="SAM" id="MobiDB-lite"/>
    </source>
</evidence>
<name>A0A0F6W290_9BACT</name>
<feature type="compositionally biased region" description="Pro residues" evidence="1">
    <location>
        <begin position="29"/>
        <end position="44"/>
    </location>
</feature>
<dbReference type="AlphaFoldDB" id="A0A0F6W290"/>
<dbReference type="EMBL" id="CP011125">
    <property type="protein sequence ID" value="AKF05643.1"/>
    <property type="molecule type" value="Genomic_DNA"/>
</dbReference>
<reference evidence="2 3" key="1">
    <citation type="submission" date="2015-03" db="EMBL/GenBank/DDBJ databases">
        <title>Genome assembly of Sandaracinus amylolyticus DSM 53668.</title>
        <authorList>
            <person name="Sharma G."/>
            <person name="Subramanian S."/>
        </authorList>
    </citation>
    <scope>NUCLEOTIDE SEQUENCE [LARGE SCALE GENOMIC DNA]</scope>
    <source>
        <strain evidence="2 3">DSM 53668</strain>
    </source>
</reference>
<sequence length="496" mass="53851">MGAPARPAHAQSATIEIEEDDQEIVVPASSPPPAAAAETPPPAEPSEVEQLRAELAALRERLDTIDAERTREAAAPPEAVVAPAEPVAPDSPSLGVPAQLQRWGFSLSGYVQAQYEWSDLSEDQLLQGGVVLNRNRFSIRRGRIRLAGEWEHVAFEIELDGSTTRGPFFGLRRTTVSALLRSPDSGLPPFVELSAGLTEIPFGHEVRQSQRDWLFMERSLGSLAFFRGPLDLGVRAQGGVGVLRYDVAVMGGTPLDDRAGQGFAVDPTSVPDVVGRVGVETVNERDFELAGGVSFLWGTGFHPGQDAVKGRLEWRDLNESGTLDTGEIVAIPGRAATPSLTFERWGVNLDAHAGVRTPIGWTRLFVEATLASNLDRSMFVADPIETGFDVRHLSAYAALTQEIFDWGLLGLRYDYYDPNSDLVDQRRGLSVPADASIHTFSPLVGVRLPPEVAPGFAGRLVFQYDAILDALGRDARGVPADLRNDQFTVRVQGEFR</sequence>
<organism evidence="2 3">
    <name type="scientific">Sandaracinus amylolyticus</name>
    <dbReference type="NCBI Taxonomy" id="927083"/>
    <lineage>
        <taxon>Bacteria</taxon>
        <taxon>Pseudomonadati</taxon>
        <taxon>Myxococcota</taxon>
        <taxon>Polyangia</taxon>
        <taxon>Polyangiales</taxon>
        <taxon>Sandaracinaceae</taxon>
        <taxon>Sandaracinus</taxon>
    </lineage>
</organism>
<gene>
    <name evidence="2" type="ORF">DB32_002792</name>
</gene>
<dbReference type="InterPro" id="IPR018247">
    <property type="entry name" value="EF_Hand_1_Ca_BS"/>
</dbReference>
<dbReference type="InterPro" id="IPR010870">
    <property type="entry name" value="Porin_O/P"/>
</dbReference>
<dbReference type="InterPro" id="IPR023614">
    <property type="entry name" value="Porin_dom_sf"/>
</dbReference>
<dbReference type="Pfam" id="PF07396">
    <property type="entry name" value="Porin_O_P"/>
    <property type="match status" value="1"/>
</dbReference>
<evidence type="ECO:0000313" key="3">
    <source>
        <dbReference type="Proteomes" id="UP000034883"/>
    </source>
</evidence>
<dbReference type="RefSeq" id="WP_157069021.1">
    <property type="nucleotide sequence ID" value="NZ_CP011125.1"/>
</dbReference>
<dbReference type="PROSITE" id="PS00018">
    <property type="entry name" value="EF_HAND_1"/>
    <property type="match status" value="1"/>
</dbReference>
<protein>
    <submittedName>
        <fullName evidence="2">Phosphate-selective porin O and P</fullName>
    </submittedName>
</protein>
<keyword evidence="3" id="KW-1185">Reference proteome</keyword>
<accession>A0A0F6W290</accession>
<proteinExistence type="predicted"/>
<evidence type="ECO:0000313" key="2">
    <source>
        <dbReference type="EMBL" id="AKF05643.1"/>
    </source>
</evidence>
<dbReference type="KEGG" id="samy:DB32_002792"/>
<dbReference type="OrthoDB" id="5505426at2"/>
<dbReference type="Proteomes" id="UP000034883">
    <property type="component" value="Chromosome"/>
</dbReference>